<gene>
    <name evidence="1" type="ORF">BD410DRAFT_788220</name>
</gene>
<proteinExistence type="predicted"/>
<evidence type="ECO:0000313" key="2">
    <source>
        <dbReference type="Proteomes" id="UP000294933"/>
    </source>
</evidence>
<evidence type="ECO:0000313" key="1">
    <source>
        <dbReference type="EMBL" id="TDL22856.1"/>
    </source>
</evidence>
<organism evidence="1 2">
    <name type="scientific">Rickenella mellea</name>
    <dbReference type="NCBI Taxonomy" id="50990"/>
    <lineage>
        <taxon>Eukaryota</taxon>
        <taxon>Fungi</taxon>
        <taxon>Dikarya</taxon>
        <taxon>Basidiomycota</taxon>
        <taxon>Agaricomycotina</taxon>
        <taxon>Agaricomycetes</taxon>
        <taxon>Hymenochaetales</taxon>
        <taxon>Rickenellaceae</taxon>
        <taxon>Rickenella</taxon>
    </lineage>
</organism>
<protein>
    <submittedName>
        <fullName evidence="1">Uncharacterized protein</fullName>
    </submittedName>
</protein>
<name>A0A4Y7Q6B0_9AGAM</name>
<sequence length="64" mass="7138">MMDLVALSLAVYVSLWVQPSFGTTLLSLLSLVRLESTKVANLTYGQPCFPITGVNDRDTRLVHW</sequence>
<keyword evidence="2" id="KW-1185">Reference proteome</keyword>
<reference evidence="1 2" key="1">
    <citation type="submission" date="2018-06" db="EMBL/GenBank/DDBJ databases">
        <title>A transcriptomic atlas of mushroom development highlights an independent origin of complex multicellularity.</title>
        <authorList>
            <consortium name="DOE Joint Genome Institute"/>
            <person name="Krizsan K."/>
            <person name="Almasi E."/>
            <person name="Merenyi Z."/>
            <person name="Sahu N."/>
            <person name="Viragh M."/>
            <person name="Koszo T."/>
            <person name="Mondo S."/>
            <person name="Kiss B."/>
            <person name="Balint B."/>
            <person name="Kues U."/>
            <person name="Barry K."/>
            <person name="Hegedus J.C."/>
            <person name="Henrissat B."/>
            <person name="Johnson J."/>
            <person name="Lipzen A."/>
            <person name="Ohm R."/>
            <person name="Nagy I."/>
            <person name="Pangilinan J."/>
            <person name="Yan J."/>
            <person name="Xiong Y."/>
            <person name="Grigoriev I.V."/>
            <person name="Hibbett D.S."/>
            <person name="Nagy L.G."/>
        </authorList>
    </citation>
    <scope>NUCLEOTIDE SEQUENCE [LARGE SCALE GENOMIC DNA]</scope>
    <source>
        <strain evidence="1 2">SZMC22713</strain>
    </source>
</reference>
<dbReference type="AlphaFoldDB" id="A0A4Y7Q6B0"/>
<dbReference type="EMBL" id="ML170173">
    <property type="protein sequence ID" value="TDL22856.1"/>
    <property type="molecule type" value="Genomic_DNA"/>
</dbReference>
<dbReference type="VEuPathDB" id="FungiDB:BD410DRAFT_788220"/>
<accession>A0A4Y7Q6B0</accession>
<dbReference type="Proteomes" id="UP000294933">
    <property type="component" value="Unassembled WGS sequence"/>
</dbReference>